<gene>
    <name evidence="1" type="ORF">FZEAL_6942</name>
</gene>
<sequence>MASGGRRPLWGCRQQEESWYYYLTEITLRRIANGVLNALYQEKEYAWTDSSIPTMVKTANQVEQQLSEWYRGLPVPIQFDEHEPPTGELPFMIRARVLEIRLWVYRPFLYYAIHNPPDGPFQSLLRPFVEKALMYTFRILNDCPTRHRHHGVWFSIRTGISAALSILAAGRCGNLPLPVGWTGIVRATITKLEYWEAEAPGLSQALEVLNAYLLVSTGSPSV</sequence>
<reference evidence="1" key="2">
    <citation type="submission" date="2020-05" db="EMBL/GenBank/DDBJ databases">
        <authorList>
            <person name="Kim H.-S."/>
            <person name="Proctor R.H."/>
            <person name="Brown D.W."/>
        </authorList>
    </citation>
    <scope>NUCLEOTIDE SEQUENCE</scope>
    <source>
        <strain evidence="1">NRRL 22465</strain>
    </source>
</reference>
<evidence type="ECO:0000313" key="2">
    <source>
        <dbReference type="Proteomes" id="UP000635477"/>
    </source>
</evidence>
<dbReference type="CDD" id="cd12148">
    <property type="entry name" value="fungal_TF_MHR"/>
    <property type="match status" value="1"/>
</dbReference>
<dbReference type="EMBL" id="JABEYC010000544">
    <property type="protein sequence ID" value="KAF4976381.1"/>
    <property type="molecule type" value="Genomic_DNA"/>
</dbReference>
<dbReference type="PANTHER" id="PTHR47785:SF5">
    <property type="entry name" value="ZN(II)2CYS6 TRANSCRIPTION FACTOR (EUROFUNG)"/>
    <property type="match status" value="1"/>
</dbReference>
<accession>A0A8H4UHH8</accession>
<reference evidence="1" key="1">
    <citation type="journal article" date="2020" name="BMC Genomics">
        <title>Correction to: Identification and distribution of gene clusters required for synthesis of sphingolipid metabolism inhibitors in diverse species of the filamentous fungus Fusarium.</title>
        <authorList>
            <person name="Kim H.S."/>
            <person name="Lohmar J.M."/>
            <person name="Busman M."/>
            <person name="Brown D.W."/>
            <person name="Naumann T.A."/>
            <person name="Divon H.H."/>
            <person name="Lysoe E."/>
            <person name="Uhlig S."/>
            <person name="Proctor R.H."/>
        </authorList>
    </citation>
    <scope>NUCLEOTIDE SEQUENCE</scope>
    <source>
        <strain evidence="1">NRRL 22465</strain>
    </source>
</reference>
<evidence type="ECO:0008006" key="3">
    <source>
        <dbReference type="Google" id="ProtNLM"/>
    </source>
</evidence>
<organism evidence="1 2">
    <name type="scientific">Fusarium zealandicum</name>
    <dbReference type="NCBI Taxonomy" id="1053134"/>
    <lineage>
        <taxon>Eukaryota</taxon>
        <taxon>Fungi</taxon>
        <taxon>Dikarya</taxon>
        <taxon>Ascomycota</taxon>
        <taxon>Pezizomycotina</taxon>
        <taxon>Sordariomycetes</taxon>
        <taxon>Hypocreomycetidae</taxon>
        <taxon>Hypocreales</taxon>
        <taxon>Nectriaceae</taxon>
        <taxon>Fusarium</taxon>
        <taxon>Fusarium staphyleae species complex</taxon>
    </lineage>
</organism>
<keyword evidence="2" id="KW-1185">Reference proteome</keyword>
<dbReference type="InterPro" id="IPR053181">
    <property type="entry name" value="EcdB-like_regulator"/>
</dbReference>
<name>A0A8H4UHH8_9HYPO</name>
<dbReference type="Proteomes" id="UP000635477">
    <property type="component" value="Unassembled WGS sequence"/>
</dbReference>
<dbReference type="OrthoDB" id="4356994at2759"/>
<evidence type="ECO:0000313" key="1">
    <source>
        <dbReference type="EMBL" id="KAF4976381.1"/>
    </source>
</evidence>
<dbReference type="PANTHER" id="PTHR47785">
    <property type="entry name" value="ZN(II)2CYS6 TRANSCRIPTION FACTOR (EUROFUNG)-RELATED-RELATED"/>
    <property type="match status" value="1"/>
</dbReference>
<proteinExistence type="predicted"/>
<protein>
    <recommendedName>
        <fullName evidence="3">Transcription factor domain-containing protein</fullName>
    </recommendedName>
</protein>
<dbReference type="AlphaFoldDB" id="A0A8H4UHH8"/>
<comment type="caution">
    <text evidence="1">The sequence shown here is derived from an EMBL/GenBank/DDBJ whole genome shotgun (WGS) entry which is preliminary data.</text>
</comment>